<dbReference type="EC" id="5.1.3.2" evidence="3"/>
<proteinExistence type="predicted"/>
<feature type="domain" description="NAD-dependent epimerase/dehydratase" evidence="2">
    <location>
        <begin position="4"/>
        <end position="259"/>
    </location>
</feature>
<keyword evidence="1" id="KW-0520">NAD</keyword>
<gene>
    <name evidence="3" type="ORF">Mal64_24820</name>
</gene>
<dbReference type="OrthoDB" id="258549at2"/>
<dbReference type="Gene3D" id="3.40.50.720">
    <property type="entry name" value="NAD(P)-binding Rossmann-like Domain"/>
    <property type="match status" value="1"/>
</dbReference>
<evidence type="ECO:0000313" key="3">
    <source>
        <dbReference type="EMBL" id="TWT88991.1"/>
    </source>
</evidence>
<accession>A0A5C5ZQ97</accession>
<evidence type="ECO:0000256" key="1">
    <source>
        <dbReference type="ARBA" id="ARBA00023027"/>
    </source>
</evidence>
<organism evidence="3 4">
    <name type="scientific">Pseudobythopirellula maris</name>
    <dbReference type="NCBI Taxonomy" id="2527991"/>
    <lineage>
        <taxon>Bacteria</taxon>
        <taxon>Pseudomonadati</taxon>
        <taxon>Planctomycetota</taxon>
        <taxon>Planctomycetia</taxon>
        <taxon>Pirellulales</taxon>
        <taxon>Lacipirellulaceae</taxon>
        <taxon>Pseudobythopirellula</taxon>
    </lineage>
</organism>
<sequence length="340" mass="36826">MKHLITGAAGFIGAALSERLLSRGDEVVGADNINDYYDPALKHARLERLAAYPAFRFERSELADPHATAELFDPAKGCGGNYDTVVHLAAQAGVRYSIDEPHAYADSNLTAWLNVLQGCRHGQPERVVYASSSSVYGSRDTIGAGAGEPFAETDCVTRPASFYAATKMAGELMAHSYADLFGLDVAATRFFTVYGPWGRPDMALLKFTQAIHAGEPIPLFNAGKMHRDFTYIDDIVDGLEKLVDGVGSQGPGFREYNLGNGDPMPLGDLVSAIEKALGKPAKRNLLPMQAGDVPYTYADISKARRELGFEPKTLLDDGVARFVDWWLGYTGVSAPQRRAA</sequence>
<dbReference type="PRINTS" id="PR01713">
    <property type="entry name" value="NUCEPIMERASE"/>
</dbReference>
<reference evidence="3 4" key="1">
    <citation type="submission" date="2019-02" db="EMBL/GenBank/DDBJ databases">
        <title>Deep-cultivation of Planctomycetes and their phenomic and genomic characterization uncovers novel biology.</title>
        <authorList>
            <person name="Wiegand S."/>
            <person name="Jogler M."/>
            <person name="Boedeker C."/>
            <person name="Pinto D."/>
            <person name="Vollmers J."/>
            <person name="Rivas-Marin E."/>
            <person name="Kohn T."/>
            <person name="Peeters S.H."/>
            <person name="Heuer A."/>
            <person name="Rast P."/>
            <person name="Oberbeckmann S."/>
            <person name="Bunk B."/>
            <person name="Jeske O."/>
            <person name="Meyerdierks A."/>
            <person name="Storesund J.E."/>
            <person name="Kallscheuer N."/>
            <person name="Luecker S."/>
            <person name="Lage O.M."/>
            <person name="Pohl T."/>
            <person name="Merkel B.J."/>
            <person name="Hornburger P."/>
            <person name="Mueller R.-W."/>
            <person name="Bruemmer F."/>
            <person name="Labrenz M."/>
            <person name="Spormann A.M."/>
            <person name="Op Den Camp H."/>
            <person name="Overmann J."/>
            <person name="Amann R."/>
            <person name="Jetten M.S.M."/>
            <person name="Mascher T."/>
            <person name="Medema M.H."/>
            <person name="Devos D.P."/>
            <person name="Kaster A.-K."/>
            <person name="Ovreas L."/>
            <person name="Rohde M."/>
            <person name="Galperin M.Y."/>
            <person name="Jogler C."/>
        </authorList>
    </citation>
    <scope>NUCLEOTIDE SEQUENCE [LARGE SCALE GENOMIC DNA]</scope>
    <source>
        <strain evidence="3 4">Mal64</strain>
    </source>
</reference>
<comment type="caution">
    <text evidence="3">The sequence shown here is derived from an EMBL/GenBank/DDBJ whole genome shotgun (WGS) entry which is preliminary data.</text>
</comment>
<keyword evidence="4" id="KW-1185">Reference proteome</keyword>
<dbReference type="Proteomes" id="UP000315440">
    <property type="component" value="Unassembled WGS sequence"/>
</dbReference>
<protein>
    <submittedName>
        <fullName evidence="3">UDP-glucose 4-epimerase</fullName>
        <ecNumber evidence="3">5.1.3.2</ecNumber>
    </submittedName>
</protein>
<dbReference type="EMBL" id="SJPQ01000002">
    <property type="protein sequence ID" value="TWT88991.1"/>
    <property type="molecule type" value="Genomic_DNA"/>
</dbReference>
<dbReference type="SUPFAM" id="SSF51735">
    <property type="entry name" value="NAD(P)-binding Rossmann-fold domains"/>
    <property type="match status" value="1"/>
</dbReference>
<dbReference type="InterPro" id="IPR001509">
    <property type="entry name" value="Epimerase_deHydtase"/>
</dbReference>
<evidence type="ECO:0000259" key="2">
    <source>
        <dbReference type="Pfam" id="PF01370"/>
    </source>
</evidence>
<dbReference type="Pfam" id="PF01370">
    <property type="entry name" value="Epimerase"/>
    <property type="match status" value="1"/>
</dbReference>
<dbReference type="PANTHER" id="PTHR43574">
    <property type="entry name" value="EPIMERASE-RELATED"/>
    <property type="match status" value="1"/>
</dbReference>
<dbReference type="InterPro" id="IPR036291">
    <property type="entry name" value="NAD(P)-bd_dom_sf"/>
</dbReference>
<dbReference type="GO" id="GO:0003978">
    <property type="term" value="F:UDP-glucose 4-epimerase activity"/>
    <property type="evidence" value="ECO:0007669"/>
    <property type="project" value="UniProtKB-EC"/>
</dbReference>
<dbReference type="RefSeq" id="WP_146400515.1">
    <property type="nucleotide sequence ID" value="NZ_SJPQ01000002.1"/>
</dbReference>
<dbReference type="AlphaFoldDB" id="A0A5C5ZQ97"/>
<keyword evidence="3" id="KW-0413">Isomerase</keyword>
<evidence type="ECO:0000313" key="4">
    <source>
        <dbReference type="Proteomes" id="UP000315440"/>
    </source>
</evidence>
<name>A0A5C5ZQ97_9BACT</name>